<name>A0AAV3FRR3_STRCB</name>
<dbReference type="Proteomes" id="UP000004423">
    <property type="component" value="Unassembled WGS sequence"/>
</dbReference>
<proteinExistence type="predicted"/>
<dbReference type="AlphaFoldDB" id="A0AAV3FRR3"/>
<sequence length="51" mass="5955">MLRSLVIQPFTETFSGHNTLEQLEESFKEDDNLEKVSQKIEDSESLVCFYV</sequence>
<dbReference type="EMBL" id="AIDX01000001">
    <property type="protein sequence ID" value="EIQ81633.1"/>
    <property type="molecule type" value="Genomic_DNA"/>
</dbReference>
<gene>
    <name evidence="1" type="ORF">SCAZ3_04415</name>
</gene>
<evidence type="ECO:0000313" key="1">
    <source>
        <dbReference type="EMBL" id="EIQ81633.1"/>
    </source>
</evidence>
<evidence type="ECO:0000313" key="2">
    <source>
        <dbReference type="Proteomes" id="UP000004423"/>
    </source>
</evidence>
<accession>A0AAV3FRR3</accession>
<reference evidence="1 2" key="1">
    <citation type="journal article" date="2012" name="PLoS ONE">
        <title>Gene Repertoire Evolution of Streptococcus pyogenes Inferred from Phylogenomic Analysis with Streptococcus canis and Streptococcus dysgalactiae.</title>
        <authorList>
            <person name="Lefebure T."/>
            <person name="Richards V.P."/>
            <person name="Lang P."/>
            <person name="Pavinski-Bitar P."/>
            <person name="Stanhope M.J."/>
        </authorList>
    </citation>
    <scope>NUCLEOTIDE SEQUENCE [LARGE SCALE GENOMIC DNA]</scope>
    <source>
        <strain evidence="1 2">FSL Z3-227</strain>
    </source>
</reference>
<organism evidence="1 2">
    <name type="scientific">Streptococcus canis FSL Z3-227</name>
    <dbReference type="NCBI Taxonomy" id="482234"/>
    <lineage>
        <taxon>Bacteria</taxon>
        <taxon>Bacillati</taxon>
        <taxon>Bacillota</taxon>
        <taxon>Bacilli</taxon>
        <taxon>Lactobacillales</taxon>
        <taxon>Streptococcaceae</taxon>
        <taxon>Streptococcus</taxon>
    </lineage>
</organism>
<comment type="caution">
    <text evidence="1">The sequence shown here is derived from an EMBL/GenBank/DDBJ whole genome shotgun (WGS) entry which is preliminary data.</text>
</comment>
<protein>
    <submittedName>
        <fullName evidence="1">Uncharacterized protein</fullName>
    </submittedName>
</protein>